<dbReference type="PROSITE" id="PS00109">
    <property type="entry name" value="PROTEIN_KINASE_TYR"/>
    <property type="match status" value="1"/>
</dbReference>
<dbReference type="CDD" id="cd21037">
    <property type="entry name" value="MLKL_NTD"/>
    <property type="match status" value="1"/>
</dbReference>
<dbReference type="GO" id="GO:0004713">
    <property type="term" value="F:protein tyrosine kinase activity"/>
    <property type="evidence" value="ECO:0007669"/>
    <property type="project" value="InterPro"/>
</dbReference>
<dbReference type="InterPro" id="IPR008266">
    <property type="entry name" value="Tyr_kinase_AS"/>
</dbReference>
<dbReference type="SMART" id="SM00219">
    <property type="entry name" value="TyrKc"/>
    <property type="match status" value="1"/>
</dbReference>
<evidence type="ECO:0000313" key="4">
    <source>
        <dbReference type="Proteomes" id="UP000738359"/>
    </source>
</evidence>
<dbReference type="InterPro" id="IPR011009">
    <property type="entry name" value="Kinase-like_dom_sf"/>
</dbReference>
<dbReference type="InterPro" id="IPR020635">
    <property type="entry name" value="Tyr_kinase_cat_dom"/>
</dbReference>
<evidence type="ECO:0000313" key="3">
    <source>
        <dbReference type="EMBL" id="KAF9966268.1"/>
    </source>
</evidence>
<accession>A0A9P6JAU1</accession>
<dbReference type="OrthoDB" id="3269467at2759"/>
<dbReference type="InterPro" id="IPR000719">
    <property type="entry name" value="Prot_kinase_dom"/>
</dbReference>
<dbReference type="InterPro" id="IPR051681">
    <property type="entry name" value="Ser/Thr_Kinases-Pseudokinases"/>
</dbReference>
<proteinExistence type="predicted"/>
<comment type="caution">
    <text evidence="3">The sequence shown here is derived from an EMBL/GenBank/DDBJ whole genome shotgun (WGS) entry which is preliminary data.</text>
</comment>
<dbReference type="AlphaFoldDB" id="A0A9P6JAU1"/>
<dbReference type="PANTHER" id="PTHR44329">
    <property type="entry name" value="SERINE/THREONINE-PROTEIN KINASE TNNI3K-RELATED"/>
    <property type="match status" value="1"/>
</dbReference>
<name>A0A9P6JAU1_MORAP</name>
<feature type="domain" description="Protein kinase" evidence="2">
    <location>
        <begin position="184"/>
        <end position="428"/>
    </location>
</feature>
<sequence length="429" mass="47420">MADLGTGFTVISSLVTGINNSADRVRFNKRICQTLARKCRWIEQLLKQGSLGTSANPALKGLEDLLAKCDEDLKKFAGTGSLMRILRSSGVADICDLYIAELDDWLTRIQDTHSLASTQRDNSLDDNGKHDSGYGGQDGDDDEEALRFELKVTQNQDDARRALLSLPPSPRLLQRAIVNPDHLTTDRVAVGKFPCGIIYQGTYNGVAVYIREVDVKIPDAALAIFRKGIMLAQCLSDCPNIVAIYGFCGHRMIVTASPAKGPLSENINQLSTIQKVTIARKIADALLFMHDIATGRKSVVHRDIRAANVLLSDDLEPMLTGFELCKGDGDQTGYRPDMDEVLKAWWSPERLDGYGTSPESDVYAFGVLLYEISTGREPKAGADFVAEEDGRLCMEYTALMKRCLLPRFNSRPKIDKVMEDLLAIERILQ</sequence>
<dbReference type="GO" id="GO:0004674">
    <property type="term" value="F:protein serine/threonine kinase activity"/>
    <property type="evidence" value="ECO:0007669"/>
    <property type="project" value="TreeGrafter"/>
</dbReference>
<reference evidence="3" key="1">
    <citation type="journal article" date="2020" name="Fungal Divers.">
        <title>Resolving the Mortierellaceae phylogeny through synthesis of multi-gene phylogenetics and phylogenomics.</title>
        <authorList>
            <person name="Vandepol N."/>
            <person name="Liber J."/>
            <person name="Desiro A."/>
            <person name="Na H."/>
            <person name="Kennedy M."/>
            <person name="Barry K."/>
            <person name="Grigoriev I.V."/>
            <person name="Miller A.N."/>
            <person name="O'Donnell K."/>
            <person name="Stajich J.E."/>
            <person name="Bonito G."/>
        </authorList>
    </citation>
    <scope>NUCLEOTIDE SEQUENCE</scope>
    <source>
        <strain evidence="3">CK1249</strain>
    </source>
</reference>
<dbReference type="Gene3D" id="1.20.930.20">
    <property type="entry name" value="Adaptor protein Cbl, N-terminal domain"/>
    <property type="match status" value="1"/>
</dbReference>
<dbReference type="GO" id="GO:0005524">
    <property type="term" value="F:ATP binding"/>
    <property type="evidence" value="ECO:0007669"/>
    <property type="project" value="InterPro"/>
</dbReference>
<organism evidence="3 4">
    <name type="scientific">Mortierella alpina</name>
    <name type="common">Oleaginous fungus</name>
    <name type="synonym">Mortierella renispora</name>
    <dbReference type="NCBI Taxonomy" id="64518"/>
    <lineage>
        <taxon>Eukaryota</taxon>
        <taxon>Fungi</taxon>
        <taxon>Fungi incertae sedis</taxon>
        <taxon>Mucoromycota</taxon>
        <taxon>Mortierellomycotina</taxon>
        <taxon>Mortierellomycetes</taxon>
        <taxon>Mortierellales</taxon>
        <taxon>Mortierellaceae</taxon>
        <taxon>Mortierella</taxon>
    </lineage>
</organism>
<dbReference type="GO" id="GO:0007166">
    <property type="term" value="P:cell surface receptor signaling pathway"/>
    <property type="evidence" value="ECO:0007669"/>
    <property type="project" value="InterPro"/>
</dbReference>
<dbReference type="SUPFAM" id="SSF56112">
    <property type="entry name" value="Protein kinase-like (PK-like)"/>
    <property type="match status" value="1"/>
</dbReference>
<protein>
    <recommendedName>
        <fullName evidence="2">Protein kinase domain-containing protein</fullName>
    </recommendedName>
</protein>
<feature type="region of interest" description="Disordered" evidence="1">
    <location>
        <begin position="117"/>
        <end position="139"/>
    </location>
</feature>
<keyword evidence="4" id="KW-1185">Reference proteome</keyword>
<dbReference type="EMBL" id="JAAAHY010000171">
    <property type="protein sequence ID" value="KAF9966268.1"/>
    <property type="molecule type" value="Genomic_DNA"/>
</dbReference>
<dbReference type="PROSITE" id="PS50011">
    <property type="entry name" value="PROTEIN_KINASE_DOM"/>
    <property type="match status" value="1"/>
</dbReference>
<dbReference type="InterPro" id="IPR059179">
    <property type="entry name" value="MLKL-like_MCAfunc"/>
</dbReference>
<dbReference type="InterPro" id="IPR001245">
    <property type="entry name" value="Ser-Thr/Tyr_kinase_cat_dom"/>
</dbReference>
<dbReference type="InterPro" id="IPR036537">
    <property type="entry name" value="Adaptor_Cbl_N_dom_sf"/>
</dbReference>
<dbReference type="Gene3D" id="1.10.510.10">
    <property type="entry name" value="Transferase(Phosphotransferase) domain 1"/>
    <property type="match status" value="1"/>
</dbReference>
<evidence type="ECO:0000256" key="1">
    <source>
        <dbReference type="SAM" id="MobiDB-lite"/>
    </source>
</evidence>
<evidence type="ECO:0000259" key="2">
    <source>
        <dbReference type="PROSITE" id="PS50011"/>
    </source>
</evidence>
<gene>
    <name evidence="3" type="ORF">BGZ70_002817</name>
</gene>
<dbReference type="Proteomes" id="UP000738359">
    <property type="component" value="Unassembled WGS sequence"/>
</dbReference>
<dbReference type="Pfam" id="PF07714">
    <property type="entry name" value="PK_Tyr_Ser-Thr"/>
    <property type="match status" value="1"/>
</dbReference>
<feature type="compositionally biased region" description="Basic and acidic residues" evidence="1">
    <location>
        <begin position="122"/>
        <end position="132"/>
    </location>
</feature>